<organism evidence="1 2">
    <name type="scientific">Nonomuraea guangzhouensis</name>
    <dbReference type="NCBI Taxonomy" id="1291555"/>
    <lineage>
        <taxon>Bacteria</taxon>
        <taxon>Bacillati</taxon>
        <taxon>Actinomycetota</taxon>
        <taxon>Actinomycetes</taxon>
        <taxon>Streptosporangiales</taxon>
        <taxon>Streptosporangiaceae</taxon>
        <taxon>Nonomuraea</taxon>
    </lineage>
</organism>
<dbReference type="EMBL" id="JBHUCM010000066">
    <property type="protein sequence ID" value="MFD1546420.1"/>
    <property type="molecule type" value="Genomic_DNA"/>
</dbReference>
<sequence>MSGASFLRRYWGRLTNADVARAAPSAGRGRHGYTFGQRYWASFIGADLPVRSEQATGQTMYGATPSDSSRRTDRASAHWFLLPQFPEPDGLLASDDEAVVVEAASPDGRAEFFVRRHPAVGTEFTLDVVLREFRELPAVISVRYTSAADGERTLLIPMAGQDLGPATAQIALPGFDGGSGWAASVPVPVTERTAWQAATVSDSVEAAVNEVTRDAWRQVRELVSEDLRLTIDEALR</sequence>
<dbReference type="Proteomes" id="UP001597097">
    <property type="component" value="Unassembled WGS sequence"/>
</dbReference>
<comment type="caution">
    <text evidence="1">The sequence shown here is derived from an EMBL/GenBank/DDBJ whole genome shotgun (WGS) entry which is preliminary data.</text>
</comment>
<reference evidence="2" key="1">
    <citation type="journal article" date="2019" name="Int. J. Syst. Evol. Microbiol.">
        <title>The Global Catalogue of Microorganisms (GCM) 10K type strain sequencing project: providing services to taxonomists for standard genome sequencing and annotation.</title>
        <authorList>
            <consortium name="The Broad Institute Genomics Platform"/>
            <consortium name="The Broad Institute Genome Sequencing Center for Infectious Disease"/>
            <person name="Wu L."/>
            <person name="Ma J."/>
        </authorList>
    </citation>
    <scope>NUCLEOTIDE SEQUENCE [LARGE SCALE GENOMIC DNA]</scope>
    <source>
        <strain evidence="2">CGMCC 1.15399</strain>
    </source>
</reference>
<proteinExistence type="predicted"/>
<keyword evidence="2" id="KW-1185">Reference proteome</keyword>
<evidence type="ECO:0000313" key="1">
    <source>
        <dbReference type="EMBL" id="MFD1546420.1"/>
    </source>
</evidence>
<protein>
    <submittedName>
        <fullName evidence="1">Uncharacterized protein</fullName>
    </submittedName>
</protein>
<gene>
    <name evidence="1" type="ORF">ACFSJ0_55955</name>
</gene>
<dbReference type="RefSeq" id="WP_219535659.1">
    <property type="nucleotide sequence ID" value="NZ_JAHKRM010000027.1"/>
</dbReference>
<accession>A0ABW4GUP0</accession>
<evidence type="ECO:0000313" key="2">
    <source>
        <dbReference type="Proteomes" id="UP001597097"/>
    </source>
</evidence>
<name>A0ABW4GUP0_9ACTN</name>